<dbReference type="InterPro" id="IPR052701">
    <property type="entry name" value="GAG_Ulvan_Degrading_Sulfatases"/>
</dbReference>
<dbReference type="EMBL" id="AP025028">
    <property type="protein sequence ID" value="BDA78292.1"/>
    <property type="molecule type" value="Genomic_DNA"/>
</dbReference>
<keyword evidence="1" id="KW-1133">Transmembrane helix</keyword>
<accession>A0ABN6KBE7</accession>
<evidence type="ECO:0000313" key="3">
    <source>
        <dbReference type="EMBL" id="BDA78292.1"/>
    </source>
</evidence>
<protein>
    <submittedName>
        <fullName evidence="3">Sulfatase</fullName>
    </submittedName>
</protein>
<organism evidence="3 4">
    <name type="scientific">Leptospira kobayashii</name>
    <dbReference type="NCBI Taxonomy" id="1917830"/>
    <lineage>
        <taxon>Bacteria</taxon>
        <taxon>Pseudomonadati</taxon>
        <taxon>Spirochaetota</taxon>
        <taxon>Spirochaetia</taxon>
        <taxon>Leptospirales</taxon>
        <taxon>Leptospiraceae</taxon>
        <taxon>Leptospira</taxon>
    </lineage>
</organism>
<dbReference type="PANTHER" id="PTHR43751">
    <property type="entry name" value="SULFATASE"/>
    <property type="match status" value="1"/>
</dbReference>
<feature type="transmembrane region" description="Helical" evidence="1">
    <location>
        <begin position="177"/>
        <end position="210"/>
    </location>
</feature>
<feature type="transmembrane region" description="Helical" evidence="1">
    <location>
        <begin position="60"/>
        <end position="86"/>
    </location>
</feature>
<feature type="transmembrane region" description="Helical" evidence="1">
    <location>
        <begin position="150"/>
        <end position="171"/>
    </location>
</feature>
<keyword evidence="1" id="KW-0812">Transmembrane</keyword>
<feature type="domain" description="Sulfatase N-terminal" evidence="2">
    <location>
        <begin position="256"/>
        <end position="596"/>
    </location>
</feature>
<dbReference type="PANTHER" id="PTHR43751:SF3">
    <property type="entry name" value="SULFATASE N-TERMINAL DOMAIN-CONTAINING PROTEIN"/>
    <property type="match status" value="1"/>
</dbReference>
<dbReference type="Pfam" id="PF00884">
    <property type="entry name" value="Sulfatase"/>
    <property type="match status" value="1"/>
</dbReference>
<keyword evidence="1" id="KW-0472">Membrane</keyword>
<gene>
    <name evidence="3" type="ORF">LPTSP3_g12220</name>
</gene>
<dbReference type="InterPro" id="IPR000917">
    <property type="entry name" value="Sulfatase_N"/>
</dbReference>
<keyword evidence="4" id="KW-1185">Reference proteome</keyword>
<dbReference type="SUPFAM" id="SSF53649">
    <property type="entry name" value="Alkaline phosphatase-like"/>
    <property type="match status" value="1"/>
</dbReference>
<evidence type="ECO:0000259" key="2">
    <source>
        <dbReference type="Pfam" id="PF00884"/>
    </source>
</evidence>
<feature type="transmembrane region" description="Helical" evidence="1">
    <location>
        <begin position="222"/>
        <end position="239"/>
    </location>
</feature>
<reference evidence="3 4" key="1">
    <citation type="submission" date="2021-08" db="EMBL/GenBank/DDBJ databases">
        <title>Complete genome sequence of Leptospira kobayashii strain E30.</title>
        <authorList>
            <person name="Nakao R."/>
            <person name="Nakamura S."/>
            <person name="Masuzawa T."/>
            <person name="Koizumi N."/>
        </authorList>
    </citation>
    <scope>NUCLEOTIDE SEQUENCE [LARGE SCALE GENOMIC DNA]</scope>
    <source>
        <strain evidence="3 4">E30</strain>
    </source>
</reference>
<dbReference type="Proteomes" id="UP000245263">
    <property type="component" value="Chromosome 1"/>
</dbReference>
<sequence>MTPMEEIPAPSSLRKVLFAVIGYTVFFYLFFLLFNTSFTIMGVDVGDYLKQYLGDFFGVYLFSTFKVFSASLVFHFSLGILFHYSLESYPRFKIKKQIPLLLLYLFAMDLLGLFHSIILYPQIYGEFFFYRYSSLSSLLYFFTDHFSPDFFFYTIVLILSVQLANILYYVWKEKTKLSFFYLTTILLILLFHRFGSLYPALAFIAVFPILHKLKDRIHIRTYFLLIPFLVFLFPFPFLFDSLYGTFTENHKGKPPVILISADSLRYDKLGFVNGNREITPNIDLFSKDSFVFHDHHTTIPRTFPSWADLLTGKYSMTHKVRDMFPSKAEKNRIGSKEFPTIGQKLKEIGYKTSAIGSFAADIFPRADFGFDEVLAPNFNAKVMTLQRTAESQLFLLPVVTGSFLGGGDYIEEMDGLSTWGDGKRIVDRLKKVVRKSGKSSFFLTYFSSVVHFPYTPAYPNYKKFTNPDYYGKYKYLKFVDPTATDKLNSEEIEQIRGLFDSSVYAFDEEFGAIIRFLKDKDLYDKSIIILTADHGEALYEDIHGQGHGEHLRGEAVTKVPLLIKFPSDSKYVSLPNREFFGTTSSVDLFPTLSDYFSIPIEQELPGMSLLGIIGEKDWANDRVVYSETGIWFSDIGDHFFQSQRIPYPNILELHQVVPEEEFQIMITDRNFQETIAFAKHRSVQNSRYKFIYIPTRKGVLFELYDRKNDPLNTKNIFPTGAIGLSLKENLYSLVKKWEDASQAGEYLLPGTLRNGDL</sequence>
<name>A0ABN6KBE7_9LEPT</name>
<dbReference type="Gene3D" id="3.40.720.10">
    <property type="entry name" value="Alkaline Phosphatase, subunit A"/>
    <property type="match status" value="1"/>
</dbReference>
<proteinExistence type="predicted"/>
<dbReference type="InterPro" id="IPR017850">
    <property type="entry name" value="Alkaline_phosphatase_core_sf"/>
</dbReference>
<feature type="transmembrane region" description="Helical" evidence="1">
    <location>
        <begin position="16"/>
        <end position="40"/>
    </location>
</feature>
<evidence type="ECO:0000313" key="4">
    <source>
        <dbReference type="Proteomes" id="UP000245263"/>
    </source>
</evidence>
<evidence type="ECO:0000256" key="1">
    <source>
        <dbReference type="SAM" id="Phobius"/>
    </source>
</evidence>
<feature type="transmembrane region" description="Helical" evidence="1">
    <location>
        <begin position="98"/>
        <end position="121"/>
    </location>
</feature>